<comment type="caution">
    <text evidence="4">The sequence shown here is derived from an EMBL/GenBank/DDBJ whole genome shotgun (WGS) entry which is preliminary data.</text>
</comment>
<evidence type="ECO:0000313" key="5">
    <source>
        <dbReference type="Proteomes" id="UP001138500"/>
    </source>
</evidence>
<feature type="signal peptide" evidence="3">
    <location>
        <begin position="1"/>
        <end position="28"/>
    </location>
</feature>
<keyword evidence="5" id="KW-1185">Reference proteome</keyword>
<proteinExistence type="predicted"/>
<feature type="region of interest" description="Disordered" evidence="1">
    <location>
        <begin position="224"/>
        <end position="269"/>
    </location>
</feature>
<feature type="compositionally biased region" description="Polar residues" evidence="1">
    <location>
        <begin position="238"/>
        <end position="254"/>
    </location>
</feature>
<evidence type="ECO:0000256" key="1">
    <source>
        <dbReference type="SAM" id="MobiDB-lite"/>
    </source>
</evidence>
<sequence length="307" mass="32585">MSVLGRLLIVMRSIVLLVAIFFSPLATSQSPTCYYPDGQTIASNHTACSSSSSSSGPSACCASDAFCLENGFCFADGVVSRGSCTDRSWNDSTACASACLSQDPSTDIAISPCTTSQNATFVCGLNATDCSDHAVTFTMTGSTSGLVLRPSQVEALLSSVIAPSNATHPPRTYTTSDMASLGCGLGLPLSCALALALFLLHKEKARHAPPKLMYPLPDDCKDDYRFQPAPPLSRPYTAESQHTHASSRPNSASSPVHAKAQGEPGTFLERYKAMQATDKFVGTQRHELDTLAPQPRYELGDHRFSKG</sequence>
<keyword evidence="2" id="KW-1133">Transmembrane helix</keyword>
<keyword evidence="2" id="KW-0812">Transmembrane</keyword>
<accession>A0A9W7W2E3</accession>
<dbReference type="EMBL" id="RIBY02001867">
    <property type="protein sequence ID" value="KAH9827586.1"/>
    <property type="molecule type" value="Genomic_DNA"/>
</dbReference>
<feature type="transmembrane region" description="Helical" evidence="2">
    <location>
        <begin position="178"/>
        <end position="200"/>
    </location>
</feature>
<gene>
    <name evidence="4" type="ORF">Tdes44962_MAKER00312</name>
</gene>
<reference evidence="4 5" key="2">
    <citation type="journal article" date="2021" name="Curr. Genet.">
        <title>Genetic response to nitrogen starvation in the aggressive Eucalyptus foliar pathogen Teratosphaeria destructans.</title>
        <authorList>
            <person name="Havenga M."/>
            <person name="Wingfield B.D."/>
            <person name="Wingfield M.J."/>
            <person name="Dreyer L.L."/>
            <person name="Roets F."/>
            <person name="Aylward J."/>
        </authorList>
    </citation>
    <scope>NUCLEOTIDE SEQUENCE [LARGE SCALE GENOMIC DNA]</scope>
    <source>
        <strain evidence="4">CMW44962</strain>
    </source>
</reference>
<name>A0A9W7W2E3_9PEZI</name>
<evidence type="ECO:0000313" key="4">
    <source>
        <dbReference type="EMBL" id="KAH9827586.1"/>
    </source>
</evidence>
<reference evidence="4 5" key="1">
    <citation type="journal article" date="2018" name="IMA Fungus">
        <title>IMA Genome-F 10: Nine draft genome sequences of Claviceps purpurea s.lat., including C. arundinis, C. humidiphila, and C. cf. spartinae, pseudomolecules for the pitch canker pathogen Fusarium circinatum, draft genome of Davidsoniella eucalypti, Grosmannia galeiformis, Quambalaria eucalypti, and Teratosphaeria destructans.</title>
        <authorList>
            <person name="Wingfield B.D."/>
            <person name="Liu M."/>
            <person name="Nguyen H.D."/>
            <person name="Lane F.A."/>
            <person name="Morgan S.W."/>
            <person name="De Vos L."/>
            <person name="Wilken P.M."/>
            <person name="Duong T.A."/>
            <person name="Aylward J."/>
            <person name="Coetzee M.P."/>
            <person name="Dadej K."/>
            <person name="De Beer Z.W."/>
            <person name="Findlay W."/>
            <person name="Havenga M."/>
            <person name="Kolarik M."/>
            <person name="Menzies J.G."/>
            <person name="Naidoo K."/>
            <person name="Pochopski O."/>
            <person name="Shoukouhi P."/>
            <person name="Santana Q.C."/>
            <person name="Seifert K.A."/>
            <person name="Soal N."/>
            <person name="Steenkamp E.T."/>
            <person name="Tatham C.T."/>
            <person name="van der Nest M.A."/>
            <person name="Wingfield M.J."/>
        </authorList>
    </citation>
    <scope>NUCLEOTIDE SEQUENCE [LARGE SCALE GENOMIC DNA]</scope>
    <source>
        <strain evidence="4">CMW44962</strain>
    </source>
</reference>
<keyword evidence="2" id="KW-0472">Membrane</keyword>
<organism evidence="4 5">
    <name type="scientific">Teratosphaeria destructans</name>
    <dbReference type="NCBI Taxonomy" id="418781"/>
    <lineage>
        <taxon>Eukaryota</taxon>
        <taxon>Fungi</taxon>
        <taxon>Dikarya</taxon>
        <taxon>Ascomycota</taxon>
        <taxon>Pezizomycotina</taxon>
        <taxon>Dothideomycetes</taxon>
        <taxon>Dothideomycetidae</taxon>
        <taxon>Mycosphaerellales</taxon>
        <taxon>Teratosphaeriaceae</taxon>
        <taxon>Teratosphaeria</taxon>
    </lineage>
</organism>
<keyword evidence="3" id="KW-0732">Signal</keyword>
<feature type="compositionally biased region" description="Basic and acidic residues" evidence="1">
    <location>
        <begin position="298"/>
        <end position="307"/>
    </location>
</feature>
<evidence type="ECO:0000256" key="2">
    <source>
        <dbReference type="SAM" id="Phobius"/>
    </source>
</evidence>
<dbReference type="Proteomes" id="UP001138500">
    <property type="component" value="Unassembled WGS sequence"/>
</dbReference>
<feature type="chain" id="PRO_5040828455" evidence="3">
    <location>
        <begin position="29"/>
        <end position="307"/>
    </location>
</feature>
<protein>
    <submittedName>
        <fullName evidence="4">Btb poz domain protein</fullName>
    </submittedName>
</protein>
<dbReference type="OrthoDB" id="5215637at2759"/>
<evidence type="ECO:0000256" key="3">
    <source>
        <dbReference type="SAM" id="SignalP"/>
    </source>
</evidence>
<feature type="region of interest" description="Disordered" evidence="1">
    <location>
        <begin position="282"/>
        <end position="307"/>
    </location>
</feature>
<dbReference type="AlphaFoldDB" id="A0A9W7W2E3"/>